<name>A0A425XZX5_9BACT</name>
<protein>
    <submittedName>
        <fullName evidence="1">YkgJ family cysteine cluster protein</fullName>
    </submittedName>
</protein>
<evidence type="ECO:0000313" key="1">
    <source>
        <dbReference type="EMBL" id="RRG21016.1"/>
    </source>
</evidence>
<keyword evidence="2" id="KW-1185">Reference proteome</keyword>
<proteinExistence type="predicted"/>
<sequence>MKLEIDLKKIEQIAKQKEAENISFNSYLKDQDSEKIDQIVHRLYQEVMSEIDCRDCGNCCQNLRPIASRKELSKFVADENIEAFMYLKSIPCMHHKDKKCTDYLNRPEECRLYPYLGEDHFIKKTYSTIQNYEICPHVFNVLELLKIELNWSYKESPKQDKK</sequence>
<dbReference type="EMBL" id="QQWG01000010">
    <property type="protein sequence ID" value="RRG21016.1"/>
    <property type="molecule type" value="Genomic_DNA"/>
</dbReference>
<organism evidence="1 2">
    <name type="scientific">Ancylomarina euxinus</name>
    <dbReference type="NCBI Taxonomy" id="2283627"/>
    <lineage>
        <taxon>Bacteria</taxon>
        <taxon>Pseudomonadati</taxon>
        <taxon>Bacteroidota</taxon>
        <taxon>Bacteroidia</taxon>
        <taxon>Marinilabiliales</taxon>
        <taxon>Marinifilaceae</taxon>
        <taxon>Ancylomarina</taxon>
    </lineage>
</organism>
<dbReference type="InterPro" id="IPR005358">
    <property type="entry name" value="Puta_zinc/iron-chelating_dom"/>
</dbReference>
<reference evidence="1 2" key="1">
    <citation type="submission" date="2018-07" db="EMBL/GenBank/DDBJ databases">
        <title>Draft genome sequence of Ancylomarina sp. M1P.</title>
        <authorList>
            <person name="Yadav S."/>
            <person name="Villanueva L."/>
            <person name="Damste J.S.S."/>
        </authorList>
    </citation>
    <scope>NUCLEOTIDE SEQUENCE [LARGE SCALE GENOMIC DNA]</scope>
    <source>
        <strain evidence="1 2">M1P</strain>
    </source>
</reference>
<evidence type="ECO:0000313" key="2">
    <source>
        <dbReference type="Proteomes" id="UP000285794"/>
    </source>
</evidence>
<dbReference type="RefSeq" id="WP_125031015.1">
    <property type="nucleotide sequence ID" value="NZ_JAPXVP010000009.1"/>
</dbReference>
<dbReference type="Proteomes" id="UP000285794">
    <property type="component" value="Unassembled WGS sequence"/>
</dbReference>
<gene>
    <name evidence="1" type="ORF">DWB61_11390</name>
</gene>
<dbReference type="OrthoDB" id="665764at2"/>
<dbReference type="Pfam" id="PF03692">
    <property type="entry name" value="CxxCxxCC"/>
    <property type="match status" value="1"/>
</dbReference>
<dbReference type="AlphaFoldDB" id="A0A425XZX5"/>
<accession>A0A425XZX5</accession>
<comment type="caution">
    <text evidence="1">The sequence shown here is derived from an EMBL/GenBank/DDBJ whole genome shotgun (WGS) entry which is preliminary data.</text>
</comment>